<dbReference type="Proteomes" id="UP001259587">
    <property type="component" value="Unassembled WGS sequence"/>
</dbReference>
<evidence type="ECO:0000313" key="2">
    <source>
        <dbReference type="Proteomes" id="UP001259587"/>
    </source>
</evidence>
<reference evidence="1" key="1">
    <citation type="submission" date="2023-07" db="EMBL/GenBank/DDBJ databases">
        <title>Sorghum-associated microbial communities from plants grown in Nebraska, USA.</title>
        <authorList>
            <person name="Schachtman D."/>
        </authorList>
    </citation>
    <scope>NUCLEOTIDE SEQUENCE</scope>
    <source>
        <strain evidence="1">BE56</strain>
    </source>
</reference>
<gene>
    <name evidence="1" type="ORF">J2W83_004078</name>
</gene>
<evidence type="ECO:0000313" key="1">
    <source>
        <dbReference type="EMBL" id="MDR6714446.1"/>
    </source>
</evidence>
<sequence length="43" mass="4649">MAPALPVFAGQARSYRSLLNLQESERSPQNRSSSIAGKVSSRT</sequence>
<protein>
    <submittedName>
        <fullName evidence="1">Uncharacterized protein</fullName>
    </submittedName>
</protein>
<proteinExistence type="predicted"/>
<organism evidence="1 2">
    <name type="scientific">Pseudomonas hunanensis</name>
    <dbReference type="NCBI Taxonomy" id="1247546"/>
    <lineage>
        <taxon>Bacteria</taxon>
        <taxon>Pseudomonadati</taxon>
        <taxon>Pseudomonadota</taxon>
        <taxon>Gammaproteobacteria</taxon>
        <taxon>Pseudomonadales</taxon>
        <taxon>Pseudomonadaceae</taxon>
        <taxon>Pseudomonas</taxon>
    </lineage>
</organism>
<name>A0ACC6K7Q4_9PSED</name>
<keyword evidence="2" id="KW-1185">Reference proteome</keyword>
<comment type="caution">
    <text evidence="1">The sequence shown here is derived from an EMBL/GenBank/DDBJ whole genome shotgun (WGS) entry which is preliminary data.</text>
</comment>
<dbReference type="EMBL" id="JAVDTH010000028">
    <property type="protein sequence ID" value="MDR6714446.1"/>
    <property type="molecule type" value="Genomic_DNA"/>
</dbReference>
<accession>A0ACC6K7Q4</accession>